<protein>
    <submittedName>
        <fullName evidence="2">Uncharacterized protein</fullName>
    </submittedName>
</protein>
<evidence type="ECO:0000256" key="1">
    <source>
        <dbReference type="SAM" id="SignalP"/>
    </source>
</evidence>
<feature type="chain" id="PRO_5036479238" evidence="1">
    <location>
        <begin position="18"/>
        <end position="378"/>
    </location>
</feature>
<sequence length="378" mass="45231">MFVPTLRRLTLIRIALSLYLEPEVFDVERRYNKPLHLLPEKKWQHLFARKLPPSEYPEQLRLEIIAAIRPISFEVHQFWVDHRVLLPDSFYFYCKLYGTVDRMRTAKFLICSEPLDLEIRFVLACQYLSSEDTDLFWQELPPSFQTYIFQKYTSERLFATPHEKNVVRWKELFLRKRGFRPVDNRGLLFKPIGTVMTLCNPVLDSLGPDDRHSMFLDAFDASARNIPMGRLCLYRMNANERESLLHSHPYQVLRIFLFCPLQPCFVETANGVWDIISNDCFMFLLHIMICQKILSKWNDFDYVLLLKQFWWKSPQRCRDYVAETRIYKILSKIIEDQVFITSLRSHIPRRYLIHGRTLIENAVECVRMTNVYQVINRN</sequence>
<keyword evidence="3" id="KW-1185">Reference proteome</keyword>
<gene>
    <name evidence="2" type="primary">NCL1_45509</name>
    <name evidence="2" type="ORF">NPIL_132911</name>
</gene>
<proteinExistence type="predicted"/>
<organism evidence="2 3">
    <name type="scientific">Nephila pilipes</name>
    <name type="common">Giant wood spider</name>
    <name type="synonym">Nephila maculata</name>
    <dbReference type="NCBI Taxonomy" id="299642"/>
    <lineage>
        <taxon>Eukaryota</taxon>
        <taxon>Metazoa</taxon>
        <taxon>Ecdysozoa</taxon>
        <taxon>Arthropoda</taxon>
        <taxon>Chelicerata</taxon>
        <taxon>Arachnida</taxon>
        <taxon>Araneae</taxon>
        <taxon>Araneomorphae</taxon>
        <taxon>Entelegynae</taxon>
        <taxon>Araneoidea</taxon>
        <taxon>Nephilidae</taxon>
        <taxon>Nephila</taxon>
    </lineage>
</organism>
<dbReference type="AlphaFoldDB" id="A0A8X6T3X3"/>
<dbReference type="EMBL" id="BMAW01051060">
    <property type="protein sequence ID" value="GFS78382.1"/>
    <property type="molecule type" value="Genomic_DNA"/>
</dbReference>
<evidence type="ECO:0000313" key="2">
    <source>
        <dbReference type="EMBL" id="GFS78382.1"/>
    </source>
</evidence>
<name>A0A8X6T3X3_NEPPI</name>
<dbReference type="OrthoDB" id="6452498at2759"/>
<reference evidence="2" key="1">
    <citation type="submission" date="2020-08" db="EMBL/GenBank/DDBJ databases">
        <title>Multicomponent nature underlies the extraordinary mechanical properties of spider dragline silk.</title>
        <authorList>
            <person name="Kono N."/>
            <person name="Nakamura H."/>
            <person name="Mori M."/>
            <person name="Yoshida Y."/>
            <person name="Ohtoshi R."/>
            <person name="Malay A.D."/>
            <person name="Moran D.A.P."/>
            <person name="Tomita M."/>
            <person name="Numata K."/>
            <person name="Arakawa K."/>
        </authorList>
    </citation>
    <scope>NUCLEOTIDE SEQUENCE</scope>
</reference>
<accession>A0A8X6T3X3</accession>
<evidence type="ECO:0000313" key="3">
    <source>
        <dbReference type="Proteomes" id="UP000887013"/>
    </source>
</evidence>
<comment type="caution">
    <text evidence="2">The sequence shown here is derived from an EMBL/GenBank/DDBJ whole genome shotgun (WGS) entry which is preliminary data.</text>
</comment>
<feature type="signal peptide" evidence="1">
    <location>
        <begin position="1"/>
        <end position="17"/>
    </location>
</feature>
<keyword evidence="1" id="KW-0732">Signal</keyword>
<dbReference type="Proteomes" id="UP000887013">
    <property type="component" value="Unassembled WGS sequence"/>
</dbReference>